<keyword evidence="3" id="KW-1185">Reference proteome</keyword>
<dbReference type="PRINTS" id="PR00081">
    <property type="entry name" value="GDHRDH"/>
</dbReference>
<sequence length="326" mass="35335">MSVSSFLYSQLFVTPKLPNHDFTGQTVVVTGANRGIGLEAARYLLRLNAACVVLAARSLEKGKSAAADLEASTGRKGAVVVHELDMEDHKSVESFASKMRTLPRIDGVILNAGIYSDVFEIRDGHERNMTVNVINTFLLALLLVPVLEESAQKWPIVPRITVVASDRHVMVTLPEANTPNTFDTLNDKAKTNMSERYYTSKLLQILLSRAMAEAMSKRYNIIVNSLTPGFCISGLLNDAVGIQAAAYSLLAKVIARTTEVGGRTLVAGISQGKDSHGKYLNDGEIDEGALSPFVRSARGGEAQQKVWAELLAILEGSHPGIRKIVE</sequence>
<accession>A0A084ANY1</accession>
<dbReference type="AlphaFoldDB" id="A0A084ANY1"/>
<protein>
    <submittedName>
        <fullName evidence="2">Uncharacterized protein</fullName>
    </submittedName>
</protein>
<dbReference type="SUPFAM" id="SSF51735">
    <property type="entry name" value="NAD(P)-binding Rossmann-fold domains"/>
    <property type="match status" value="1"/>
</dbReference>
<dbReference type="Gene3D" id="3.40.50.720">
    <property type="entry name" value="NAD(P)-binding Rossmann-like Domain"/>
    <property type="match status" value="1"/>
</dbReference>
<reference evidence="2 3" key="1">
    <citation type="journal article" date="2014" name="BMC Genomics">
        <title>Comparative genome sequencing reveals chemotype-specific gene clusters in the toxigenic black mold Stachybotrys.</title>
        <authorList>
            <person name="Semeiks J."/>
            <person name="Borek D."/>
            <person name="Otwinowski Z."/>
            <person name="Grishin N.V."/>
        </authorList>
    </citation>
    <scope>NUCLEOTIDE SEQUENCE [LARGE SCALE GENOMIC DNA]</scope>
    <source>
        <strain evidence="3">CBS 109288 / IBT 7711</strain>
    </source>
</reference>
<proteinExistence type="predicted"/>
<dbReference type="GO" id="GO:0016491">
    <property type="term" value="F:oxidoreductase activity"/>
    <property type="evidence" value="ECO:0007669"/>
    <property type="project" value="UniProtKB-KW"/>
</dbReference>
<dbReference type="InterPro" id="IPR002347">
    <property type="entry name" value="SDR_fam"/>
</dbReference>
<dbReference type="Pfam" id="PF00106">
    <property type="entry name" value="adh_short"/>
    <property type="match status" value="1"/>
</dbReference>
<dbReference type="InterPro" id="IPR036291">
    <property type="entry name" value="NAD(P)-bd_dom_sf"/>
</dbReference>
<dbReference type="PANTHER" id="PTHR43157:SF31">
    <property type="entry name" value="PHOSPHATIDYLINOSITOL-GLYCAN BIOSYNTHESIS CLASS F PROTEIN"/>
    <property type="match status" value="1"/>
</dbReference>
<evidence type="ECO:0000313" key="3">
    <source>
        <dbReference type="Proteomes" id="UP000028045"/>
    </source>
</evidence>
<dbReference type="OrthoDB" id="542013at2759"/>
<gene>
    <name evidence="2" type="ORF">S7711_04694</name>
</gene>
<keyword evidence="1" id="KW-0560">Oxidoreductase</keyword>
<organism evidence="2 3">
    <name type="scientific">Stachybotrys chartarum (strain CBS 109288 / IBT 7711)</name>
    <name type="common">Toxic black mold</name>
    <name type="synonym">Stilbospora chartarum</name>
    <dbReference type="NCBI Taxonomy" id="1280523"/>
    <lineage>
        <taxon>Eukaryota</taxon>
        <taxon>Fungi</taxon>
        <taxon>Dikarya</taxon>
        <taxon>Ascomycota</taxon>
        <taxon>Pezizomycotina</taxon>
        <taxon>Sordariomycetes</taxon>
        <taxon>Hypocreomycetidae</taxon>
        <taxon>Hypocreales</taxon>
        <taxon>Stachybotryaceae</taxon>
        <taxon>Stachybotrys</taxon>
    </lineage>
</organism>
<evidence type="ECO:0000313" key="2">
    <source>
        <dbReference type="EMBL" id="KEY67010.1"/>
    </source>
</evidence>
<evidence type="ECO:0000256" key="1">
    <source>
        <dbReference type="ARBA" id="ARBA00023002"/>
    </source>
</evidence>
<name>A0A084ANY1_STACB</name>
<dbReference type="EMBL" id="KL648635">
    <property type="protein sequence ID" value="KEY67010.1"/>
    <property type="molecule type" value="Genomic_DNA"/>
</dbReference>
<dbReference type="Proteomes" id="UP000028045">
    <property type="component" value="Unassembled WGS sequence"/>
</dbReference>
<dbReference type="HOGENOM" id="CLU_010194_44_4_1"/>
<dbReference type="PANTHER" id="PTHR43157">
    <property type="entry name" value="PHOSPHATIDYLINOSITOL-GLYCAN BIOSYNTHESIS CLASS F PROTEIN-RELATED"/>
    <property type="match status" value="1"/>
</dbReference>